<gene>
    <name evidence="2" type="ordered locus">Sbal_0197</name>
</gene>
<dbReference type="Proteomes" id="UP000001557">
    <property type="component" value="Chromosome"/>
</dbReference>
<reference evidence="2 3" key="1">
    <citation type="submission" date="2007-02" db="EMBL/GenBank/DDBJ databases">
        <title>Complete sequence of chromosome of Shewanella baltica OS155.</title>
        <authorList>
            <consortium name="US DOE Joint Genome Institute"/>
            <person name="Copeland A."/>
            <person name="Lucas S."/>
            <person name="Lapidus A."/>
            <person name="Barry K."/>
            <person name="Detter J.C."/>
            <person name="Glavina del Rio T."/>
            <person name="Hammon N."/>
            <person name="Israni S."/>
            <person name="Dalin E."/>
            <person name="Tice H."/>
            <person name="Pitluck S."/>
            <person name="Sims D.R."/>
            <person name="Brettin T."/>
            <person name="Bruce D."/>
            <person name="Han C."/>
            <person name="Tapia R."/>
            <person name="Brainard J."/>
            <person name="Schmutz J."/>
            <person name="Larimer F."/>
            <person name="Land M."/>
            <person name="Hauser L."/>
            <person name="Kyrpides N."/>
            <person name="Mikhailova N."/>
            <person name="Brettar I."/>
            <person name="Klappenbach J."/>
            <person name="Konstantinidis K."/>
            <person name="Rodrigues J."/>
            <person name="Tiedje J."/>
            <person name="Richardson P."/>
        </authorList>
    </citation>
    <scope>NUCLEOTIDE SEQUENCE [LARGE SCALE GENOMIC DNA]</scope>
    <source>
        <strain evidence="3">OS155 / ATCC BAA-1091</strain>
    </source>
</reference>
<dbReference type="KEGG" id="sbl:Sbal_0197"/>
<dbReference type="RefSeq" id="WP_011845470.1">
    <property type="nucleotide sequence ID" value="NC_009052.1"/>
</dbReference>
<organism evidence="2 3">
    <name type="scientific">Shewanella baltica (strain OS155 / ATCC BAA-1091)</name>
    <dbReference type="NCBI Taxonomy" id="325240"/>
    <lineage>
        <taxon>Bacteria</taxon>
        <taxon>Pseudomonadati</taxon>
        <taxon>Pseudomonadota</taxon>
        <taxon>Gammaproteobacteria</taxon>
        <taxon>Alteromonadales</taxon>
        <taxon>Shewanellaceae</taxon>
        <taxon>Shewanella</taxon>
    </lineage>
</organism>
<dbReference type="HOGENOM" id="CLU_939735_0_0_6"/>
<dbReference type="Gene3D" id="2.40.160.10">
    <property type="entry name" value="Porin"/>
    <property type="match status" value="1"/>
</dbReference>
<dbReference type="OrthoDB" id="6271903at2"/>
<keyword evidence="1" id="KW-0732">Signal</keyword>
<dbReference type="SUPFAM" id="SSF56935">
    <property type="entry name" value="Porins"/>
    <property type="match status" value="1"/>
</dbReference>
<feature type="signal peptide" evidence="1">
    <location>
        <begin position="1"/>
        <end position="21"/>
    </location>
</feature>
<protein>
    <recommendedName>
        <fullName evidence="4">Porin</fullName>
    </recommendedName>
</protein>
<name>A3CZ18_SHEB5</name>
<proteinExistence type="predicted"/>
<evidence type="ECO:0000313" key="3">
    <source>
        <dbReference type="Proteomes" id="UP000001557"/>
    </source>
</evidence>
<evidence type="ECO:0000256" key="1">
    <source>
        <dbReference type="SAM" id="SignalP"/>
    </source>
</evidence>
<dbReference type="InterPro" id="IPR023614">
    <property type="entry name" value="Porin_dom_sf"/>
</dbReference>
<accession>A3CZ18</accession>
<evidence type="ECO:0000313" key="2">
    <source>
        <dbReference type="EMBL" id="ABN59731.1"/>
    </source>
</evidence>
<evidence type="ECO:0008006" key="4">
    <source>
        <dbReference type="Google" id="ProtNLM"/>
    </source>
</evidence>
<feature type="chain" id="PRO_5002652178" description="Porin" evidence="1">
    <location>
        <begin position="22"/>
        <end position="277"/>
    </location>
</feature>
<dbReference type="EMBL" id="CP000563">
    <property type="protein sequence ID" value="ABN59731.1"/>
    <property type="molecule type" value="Genomic_DNA"/>
</dbReference>
<keyword evidence="3" id="KW-1185">Reference proteome</keyword>
<dbReference type="AlphaFoldDB" id="A3CZ18"/>
<sequence precursor="true">MHKRLISIAVVFGLLSTNTFAATDKAYQHDANINYGASSEAFSDGGWSADYRYYSTPVSQDSAPYALSGFLAQTSNFGGKYSFNDDIDSYGVNGEYVFASKWFVGANYFNLDSNFYDANTYGMNLGYYFNATSAVYASYSSSDGDYDAGLSAKGNSDTDAFGIGIRSFIPLQSTAGIDLQANVYYSQSDNTLANGPNGQYNNSNNSTTVNLAADWYITRAWSIGANYSIQDDEDPYGINTAYHWRITDLISARAGIAKSLEPDWDGVDISLSLNGRF</sequence>